<dbReference type="RefSeq" id="WP_091657055.1">
    <property type="nucleotide sequence ID" value="NZ_LT594323.1"/>
</dbReference>
<feature type="domain" description="EamA" evidence="8">
    <location>
        <begin position="165"/>
        <end position="297"/>
    </location>
</feature>
<comment type="similarity">
    <text evidence="2">Belongs to the EamA transporter family.</text>
</comment>
<evidence type="ECO:0000259" key="8">
    <source>
        <dbReference type="Pfam" id="PF00892"/>
    </source>
</evidence>
<feature type="transmembrane region" description="Helical" evidence="7">
    <location>
        <begin position="107"/>
        <end position="127"/>
    </location>
</feature>
<evidence type="ECO:0000256" key="1">
    <source>
        <dbReference type="ARBA" id="ARBA00004141"/>
    </source>
</evidence>
<name>A0A1A8Z4J1_9ACTN</name>
<protein>
    <submittedName>
        <fullName evidence="9">Permease of the drug/metabolite transporter (DMT) superfamily</fullName>
    </submittedName>
</protein>
<proteinExistence type="inferred from homology"/>
<dbReference type="STRING" id="261654.GA0070611_0643"/>
<comment type="subcellular location">
    <subcellularLocation>
        <location evidence="1">Membrane</location>
        <topology evidence="1">Multi-pass membrane protein</topology>
    </subcellularLocation>
</comment>
<keyword evidence="5 7" id="KW-0472">Membrane</keyword>
<feature type="transmembrane region" description="Helical" evidence="7">
    <location>
        <begin position="134"/>
        <end position="155"/>
    </location>
</feature>
<keyword evidence="3 7" id="KW-0812">Transmembrane</keyword>
<keyword evidence="10" id="KW-1185">Reference proteome</keyword>
<dbReference type="InterPro" id="IPR037185">
    <property type="entry name" value="EmrE-like"/>
</dbReference>
<dbReference type="PANTHER" id="PTHR32322:SF2">
    <property type="entry name" value="EAMA DOMAIN-CONTAINING PROTEIN"/>
    <property type="match status" value="1"/>
</dbReference>
<feature type="region of interest" description="Disordered" evidence="6">
    <location>
        <begin position="364"/>
        <end position="427"/>
    </location>
</feature>
<evidence type="ECO:0000256" key="6">
    <source>
        <dbReference type="SAM" id="MobiDB-lite"/>
    </source>
</evidence>
<organism evidence="9 10">
    <name type="scientific">Micromonospora auratinigra</name>
    <dbReference type="NCBI Taxonomy" id="261654"/>
    <lineage>
        <taxon>Bacteria</taxon>
        <taxon>Bacillati</taxon>
        <taxon>Actinomycetota</taxon>
        <taxon>Actinomycetes</taxon>
        <taxon>Micromonosporales</taxon>
        <taxon>Micromonosporaceae</taxon>
        <taxon>Micromonospora</taxon>
    </lineage>
</organism>
<dbReference type="InterPro" id="IPR000620">
    <property type="entry name" value="EamA_dom"/>
</dbReference>
<evidence type="ECO:0000256" key="7">
    <source>
        <dbReference type="SAM" id="Phobius"/>
    </source>
</evidence>
<feature type="transmembrane region" description="Helical" evidence="7">
    <location>
        <begin position="194"/>
        <end position="213"/>
    </location>
</feature>
<feature type="transmembrane region" description="Helical" evidence="7">
    <location>
        <begin position="161"/>
        <end position="182"/>
    </location>
</feature>
<dbReference type="EMBL" id="LT594323">
    <property type="protein sequence ID" value="SBT38698.1"/>
    <property type="molecule type" value="Genomic_DNA"/>
</dbReference>
<dbReference type="SUPFAM" id="SSF103481">
    <property type="entry name" value="Multidrug resistance efflux transporter EmrE"/>
    <property type="match status" value="2"/>
</dbReference>
<keyword evidence="4 7" id="KW-1133">Transmembrane helix</keyword>
<dbReference type="PATRIC" id="fig|261654.4.peg.649"/>
<feature type="transmembrane region" description="Helical" evidence="7">
    <location>
        <begin position="282"/>
        <end position="299"/>
    </location>
</feature>
<dbReference type="Proteomes" id="UP000199385">
    <property type="component" value="Chromosome I"/>
</dbReference>
<feature type="domain" description="EamA" evidence="8">
    <location>
        <begin position="19"/>
        <end position="151"/>
    </location>
</feature>
<feature type="compositionally biased region" description="Low complexity" evidence="6">
    <location>
        <begin position="415"/>
        <end position="427"/>
    </location>
</feature>
<dbReference type="InterPro" id="IPR050638">
    <property type="entry name" value="AA-Vitamin_Transporters"/>
</dbReference>
<evidence type="ECO:0000256" key="5">
    <source>
        <dbReference type="ARBA" id="ARBA00023136"/>
    </source>
</evidence>
<evidence type="ECO:0000313" key="9">
    <source>
        <dbReference type="EMBL" id="SBT38698.1"/>
    </source>
</evidence>
<feature type="transmembrane region" description="Helical" evidence="7">
    <location>
        <begin position="225"/>
        <end position="245"/>
    </location>
</feature>
<evidence type="ECO:0000256" key="4">
    <source>
        <dbReference type="ARBA" id="ARBA00022989"/>
    </source>
</evidence>
<gene>
    <name evidence="9" type="ORF">GA0070611_0643</name>
</gene>
<evidence type="ECO:0000256" key="2">
    <source>
        <dbReference type="ARBA" id="ARBA00007362"/>
    </source>
</evidence>
<evidence type="ECO:0000256" key="3">
    <source>
        <dbReference type="ARBA" id="ARBA00022692"/>
    </source>
</evidence>
<dbReference type="Pfam" id="PF00892">
    <property type="entry name" value="EamA"/>
    <property type="match status" value="2"/>
</dbReference>
<sequence length="427" mass="44145">MRVHTPSAGVTRRSSSGWWLPVCAGVLWGTGGPSGRLLALETGLSSSAVAAYRLAVGGVLIALPLVLIRRGLPLGARAWVRIAALGILAAAFQACFFAAAARLSVSLATLVTIGTSPILAMTTEWLTGRRRIGWSVVGTTALAVAGLGLLVGSQFGGHRTAGVVTGVVLALMSAASFTVMTFIGARPVTGLDDLAATGFGFVVGASLLVPLALSTSALSFAPSPASIGLLLLLGSAPTAIAYALYFRGLRSVSASTAALMALLEPLVGILLASWLLGDRLRPTGLLGAGLLVGALLLHCHDARRRPPMAAAVGSPPASARRTSGRWSFRWLAVPMGTRPRPTRRRMFSPCRWVNVSQVPRYRMRRAAGSPGGASRDARRGTRHMRSDPVTARAAVASSRVVSTPATSCPTALRVAESSPTASSTESM</sequence>
<feature type="transmembrane region" description="Helical" evidence="7">
    <location>
        <begin position="50"/>
        <end position="68"/>
    </location>
</feature>
<dbReference type="AlphaFoldDB" id="A0A1A8Z4J1"/>
<dbReference type="PANTHER" id="PTHR32322">
    <property type="entry name" value="INNER MEMBRANE TRANSPORTER"/>
    <property type="match status" value="1"/>
</dbReference>
<feature type="transmembrane region" description="Helical" evidence="7">
    <location>
        <begin position="80"/>
        <end position="101"/>
    </location>
</feature>
<feature type="transmembrane region" description="Helical" evidence="7">
    <location>
        <begin position="257"/>
        <end position="276"/>
    </location>
</feature>
<accession>A0A1A8Z4J1</accession>
<dbReference type="GO" id="GO:0016020">
    <property type="term" value="C:membrane"/>
    <property type="evidence" value="ECO:0007669"/>
    <property type="project" value="UniProtKB-SubCell"/>
</dbReference>
<reference evidence="10" key="1">
    <citation type="submission" date="2016-06" db="EMBL/GenBank/DDBJ databases">
        <authorList>
            <person name="Varghese N."/>
            <person name="Submissions Spin"/>
        </authorList>
    </citation>
    <scope>NUCLEOTIDE SEQUENCE [LARGE SCALE GENOMIC DNA]</scope>
    <source>
        <strain evidence="10">DSM 44815</strain>
    </source>
</reference>
<evidence type="ECO:0000313" key="10">
    <source>
        <dbReference type="Proteomes" id="UP000199385"/>
    </source>
</evidence>
<feature type="compositionally biased region" description="Low complexity" evidence="6">
    <location>
        <begin position="388"/>
        <end position="407"/>
    </location>
</feature>